<evidence type="ECO:0000313" key="1">
    <source>
        <dbReference type="EMBL" id="GMT30710.1"/>
    </source>
</evidence>
<keyword evidence="2" id="KW-1185">Reference proteome</keyword>
<name>A0AAV5WGB0_9BILA</name>
<protein>
    <recommendedName>
        <fullName evidence="3">B box-type domain-containing protein</fullName>
    </recommendedName>
</protein>
<proteinExistence type="predicted"/>
<dbReference type="AlphaFoldDB" id="A0AAV5WGB0"/>
<evidence type="ECO:0008006" key="3">
    <source>
        <dbReference type="Google" id="ProtNLM"/>
    </source>
</evidence>
<organism evidence="1 2">
    <name type="scientific">Pristionchus fissidentatus</name>
    <dbReference type="NCBI Taxonomy" id="1538716"/>
    <lineage>
        <taxon>Eukaryota</taxon>
        <taxon>Metazoa</taxon>
        <taxon>Ecdysozoa</taxon>
        <taxon>Nematoda</taxon>
        <taxon>Chromadorea</taxon>
        <taxon>Rhabditida</taxon>
        <taxon>Rhabditina</taxon>
        <taxon>Diplogasteromorpha</taxon>
        <taxon>Diplogasteroidea</taxon>
        <taxon>Neodiplogasteridae</taxon>
        <taxon>Pristionchus</taxon>
    </lineage>
</organism>
<gene>
    <name evidence="1" type="ORF">PFISCL1PPCAC_22007</name>
</gene>
<feature type="non-terminal residue" evidence="1">
    <location>
        <position position="1"/>
    </location>
</feature>
<dbReference type="Proteomes" id="UP001432322">
    <property type="component" value="Unassembled WGS sequence"/>
</dbReference>
<reference evidence="1" key="1">
    <citation type="submission" date="2023-10" db="EMBL/GenBank/DDBJ databases">
        <title>Genome assembly of Pristionchus species.</title>
        <authorList>
            <person name="Yoshida K."/>
            <person name="Sommer R.J."/>
        </authorList>
    </citation>
    <scope>NUCLEOTIDE SEQUENCE</scope>
    <source>
        <strain evidence="1">RS5133</strain>
    </source>
</reference>
<sequence length="187" mass="21087">EKWCRLCDARQLSCFILPSCSESESATSKGEKWCRLCNFGPFDCFILPSNAESETSPYRLGKWPVSACAEHGKPHSLHCSCGKVICSMCTESSHASHFRYAELAEMENRLAQEMDKMGHLKKDLMLEKSKMAQQRKGIERHVNVAKDEIAAKFARIIAQAISRCLDLMAQVEIVGMKGYRELNVHTV</sequence>
<accession>A0AAV5WGB0</accession>
<feature type="non-terminal residue" evidence="1">
    <location>
        <position position="187"/>
    </location>
</feature>
<evidence type="ECO:0000313" key="2">
    <source>
        <dbReference type="Proteomes" id="UP001432322"/>
    </source>
</evidence>
<dbReference type="EMBL" id="BTSY01000005">
    <property type="protein sequence ID" value="GMT30710.1"/>
    <property type="molecule type" value="Genomic_DNA"/>
</dbReference>
<comment type="caution">
    <text evidence="1">The sequence shown here is derived from an EMBL/GenBank/DDBJ whole genome shotgun (WGS) entry which is preliminary data.</text>
</comment>
<dbReference type="Gene3D" id="3.30.160.60">
    <property type="entry name" value="Classic Zinc Finger"/>
    <property type="match status" value="1"/>
</dbReference>
<dbReference type="SUPFAM" id="SSF57845">
    <property type="entry name" value="B-box zinc-binding domain"/>
    <property type="match status" value="1"/>
</dbReference>